<reference evidence="1 2" key="2">
    <citation type="submission" date="2018-11" db="EMBL/GenBank/DDBJ databases">
        <authorList>
            <consortium name="Pathogen Informatics"/>
        </authorList>
    </citation>
    <scope>NUCLEOTIDE SEQUENCE [LARGE SCALE GENOMIC DNA]</scope>
</reference>
<dbReference type="WBParaSite" id="SBAD_0000009901-mRNA-1">
    <property type="protein sequence ID" value="SBAD_0000009901-mRNA-1"/>
    <property type="gene ID" value="SBAD_0000009901"/>
</dbReference>
<dbReference type="AlphaFoldDB" id="A0A183I8Z6"/>
<reference evidence="3" key="1">
    <citation type="submission" date="2016-06" db="UniProtKB">
        <authorList>
            <consortium name="WormBaseParasite"/>
        </authorList>
    </citation>
    <scope>IDENTIFICATION</scope>
</reference>
<sequence length="95" mass="11095">MRRIVYRTFGQGVLDEKQQQFGGSRPKLHDHIADGRRQHQLRLGFLAQRPVELNKQTNERTQRQDGDLSVWCTRLDLTRLGSVRLVYGCSKMVNE</sequence>
<gene>
    <name evidence="1" type="ORF">SBAD_LOCUS90</name>
</gene>
<organism evidence="3">
    <name type="scientific">Soboliphyme baturini</name>
    <dbReference type="NCBI Taxonomy" id="241478"/>
    <lineage>
        <taxon>Eukaryota</taxon>
        <taxon>Metazoa</taxon>
        <taxon>Ecdysozoa</taxon>
        <taxon>Nematoda</taxon>
        <taxon>Enoplea</taxon>
        <taxon>Dorylaimia</taxon>
        <taxon>Dioctophymatida</taxon>
        <taxon>Dioctophymatoidea</taxon>
        <taxon>Soboliphymatidae</taxon>
        <taxon>Soboliphyme</taxon>
    </lineage>
</organism>
<evidence type="ECO:0000313" key="3">
    <source>
        <dbReference type="WBParaSite" id="SBAD_0000009901-mRNA-1"/>
    </source>
</evidence>
<accession>A0A183I8Z6</accession>
<proteinExistence type="predicted"/>
<dbReference type="EMBL" id="UZAM01000125">
    <property type="protein sequence ID" value="VDO79462.1"/>
    <property type="molecule type" value="Genomic_DNA"/>
</dbReference>
<evidence type="ECO:0000313" key="2">
    <source>
        <dbReference type="Proteomes" id="UP000270296"/>
    </source>
</evidence>
<protein>
    <submittedName>
        <fullName evidence="1 3">Uncharacterized protein</fullName>
    </submittedName>
</protein>
<evidence type="ECO:0000313" key="1">
    <source>
        <dbReference type="EMBL" id="VDO79462.1"/>
    </source>
</evidence>
<keyword evidence="2" id="KW-1185">Reference proteome</keyword>
<dbReference type="Proteomes" id="UP000270296">
    <property type="component" value="Unassembled WGS sequence"/>
</dbReference>
<name>A0A183I8Z6_9BILA</name>